<protein>
    <submittedName>
        <fullName evidence="1">Uncharacterized protein</fullName>
    </submittedName>
</protein>
<dbReference type="Proteomes" id="UP000054537">
    <property type="component" value="Unassembled WGS sequence"/>
</dbReference>
<proteinExistence type="predicted"/>
<dbReference type="AlphaFoldDB" id="A0A0A6UMM9"/>
<evidence type="ECO:0000313" key="2">
    <source>
        <dbReference type="Proteomes" id="UP000054537"/>
    </source>
</evidence>
<keyword evidence="2" id="KW-1185">Reference proteome</keyword>
<gene>
    <name evidence="1" type="ORF">MB27_11515</name>
</gene>
<evidence type="ECO:0000313" key="1">
    <source>
        <dbReference type="EMBL" id="KHD77375.1"/>
    </source>
</evidence>
<name>A0A0A6UMM9_ACTUT</name>
<dbReference type="STRING" id="1869.MB27_11515"/>
<organism evidence="1 2">
    <name type="scientific">Actinoplanes utahensis</name>
    <dbReference type="NCBI Taxonomy" id="1869"/>
    <lineage>
        <taxon>Bacteria</taxon>
        <taxon>Bacillati</taxon>
        <taxon>Actinomycetota</taxon>
        <taxon>Actinomycetes</taxon>
        <taxon>Micromonosporales</taxon>
        <taxon>Micromonosporaceae</taxon>
        <taxon>Actinoplanes</taxon>
    </lineage>
</organism>
<reference evidence="1 2" key="1">
    <citation type="submission" date="2014-10" db="EMBL/GenBank/DDBJ databases">
        <title>Draft genome sequence of Actinoplanes utahensis NRRL 12052.</title>
        <authorList>
            <person name="Velasco-Bucheli B."/>
            <person name="del Cerro C."/>
            <person name="Hormigo D."/>
            <person name="Garcia J.L."/>
            <person name="Acebal C."/>
            <person name="Arroyo M."/>
            <person name="de la Mata I."/>
        </authorList>
    </citation>
    <scope>NUCLEOTIDE SEQUENCE [LARGE SCALE GENOMIC DNA]</scope>
    <source>
        <strain evidence="1 2">NRRL 12052</strain>
    </source>
</reference>
<comment type="caution">
    <text evidence="1">The sequence shown here is derived from an EMBL/GenBank/DDBJ whole genome shotgun (WGS) entry which is preliminary data.</text>
</comment>
<sequence length="60" mass="6526">MPGVETSDTGIGMFERGGLPDVVGDRLLEQCTYGQGREQAEVSVDTKADVRHGVRHLLLE</sequence>
<dbReference type="EMBL" id="JRTT01000011">
    <property type="protein sequence ID" value="KHD77375.1"/>
    <property type="molecule type" value="Genomic_DNA"/>
</dbReference>
<accession>A0A0A6UMM9</accession>